<dbReference type="InterPro" id="IPR046858">
    <property type="entry name" value="ChrB_N"/>
</dbReference>
<accession>A0A917W3A6</accession>
<comment type="caution">
    <text evidence="2">The sequence shown here is derived from an EMBL/GenBank/DDBJ whole genome shotgun (WGS) entry which is preliminary data.</text>
</comment>
<name>A0A917W3A6_9ACTN</name>
<dbReference type="EMBL" id="BMMZ01000003">
    <property type="protein sequence ID" value="GGL58828.1"/>
    <property type="molecule type" value="Genomic_DNA"/>
</dbReference>
<dbReference type="RefSeq" id="WP_229669849.1">
    <property type="nucleotide sequence ID" value="NZ_BMMZ01000003.1"/>
</dbReference>
<feature type="domain" description="ChrB N-terminal" evidence="1">
    <location>
        <begin position="30"/>
        <end position="183"/>
    </location>
</feature>
<keyword evidence="3" id="KW-1185">Reference proteome</keyword>
<reference evidence="2" key="2">
    <citation type="submission" date="2020-09" db="EMBL/GenBank/DDBJ databases">
        <authorList>
            <person name="Sun Q."/>
            <person name="Zhou Y."/>
        </authorList>
    </citation>
    <scope>NUCLEOTIDE SEQUENCE</scope>
    <source>
        <strain evidence="2">CGMCC 4.7306</strain>
    </source>
</reference>
<dbReference type="Pfam" id="PF20229">
    <property type="entry name" value="ChrB_N"/>
    <property type="match status" value="1"/>
</dbReference>
<reference evidence="2" key="1">
    <citation type="journal article" date="2014" name="Int. J. Syst. Evol. Microbiol.">
        <title>Complete genome sequence of Corynebacterium casei LMG S-19264T (=DSM 44701T), isolated from a smear-ripened cheese.</title>
        <authorList>
            <consortium name="US DOE Joint Genome Institute (JGI-PGF)"/>
            <person name="Walter F."/>
            <person name="Albersmeier A."/>
            <person name="Kalinowski J."/>
            <person name="Ruckert C."/>
        </authorList>
    </citation>
    <scope>NUCLEOTIDE SEQUENCE</scope>
    <source>
        <strain evidence="2">CGMCC 4.7306</strain>
    </source>
</reference>
<dbReference type="Proteomes" id="UP000613840">
    <property type="component" value="Unassembled WGS sequence"/>
</dbReference>
<protein>
    <recommendedName>
        <fullName evidence="1">ChrB N-terminal domain-containing protein</fullName>
    </recommendedName>
</protein>
<proteinExistence type="predicted"/>
<evidence type="ECO:0000313" key="2">
    <source>
        <dbReference type="EMBL" id="GGL58828.1"/>
    </source>
</evidence>
<evidence type="ECO:0000259" key="1">
    <source>
        <dbReference type="Pfam" id="PF20229"/>
    </source>
</evidence>
<sequence>MSEIRATGDRSATGWLVLVYRVPSEPTRLRATVWRRLKALGAVYLQNSVATLPRTPANERALRKLQREIVGMDGTGILLESSALAGEQSVLDIFQAARSDEYEEIVDRCEGFLAEVGKEYTKNHFTYAELEENEVDYTKLVNWLDKVKARDQFGAPGRAEADAALAKCEQVLEEYAARVYAEEPEGH</sequence>
<gene>
    <name evidence="2" type="ORF">GCM10011575_16550</name>
</gene>
<dbReference type="AlphaFoldDB" id="A0A917W3A6"/>
<evidence type="ECO:0000313" key="3">
    <source>
        <dbReference type="Proteomes" id="UP000613840"/>
    </source>
</evidence>
<organism evidence="2 3">
    <name type="scientific">Microlunatus endophyticus</name>
    <dbReference type="NCBI Taxonomy" id="1716077"/>
    <lineage>
        <taxon>Bacteria</taxon>
        <taxon>Bacillati</taxon>
        <taxon>Actinomycetota</taxon>
        <taxon>Actinomycetes</taxon>
        <taxon>Propionibacteriales</taxon>
        <taxon>Propionibacteriaceae</taxon>
        <taxon>Microlunatus</taxon>
    </lineage>
</organism>